<comment type="similarity">
    <text evidence="2">Belongs to the TMEM86 family.</text>
</comment>
<evidence type="ECO:0000256" key="1">
    <source>
        <dbReference type="ARBA" id="ARBA00004141"/>
    </source>
</evidence>
<name>A0A840WYL5_9RHOB</name>
<dbReference type="EMBL" id="JACIJS010000006">
    <property type="protein sequence ID" value="MBB5516240.1"/>
    <property type="molecule type" value="Genomic_DNA"/>
</dbReference>
<keyword evidence="3 6" id="KW-0812">Transmembrane</keyword>
<dbReference type="GO" id="GO:0016020">
    <property type="term" value="C:membrane"/>
    <property type="evidence" value="ECO:0007669"/>
    <property type="project" value="UniProtKB-SubCell"/>
</dbReference>
<keyword evidence="8" id="KW-1185">Reference proteome</keyword>
<reference evidence="7 8" key="1">
    <citation type="submission" date="2020-08" db="EMBL/GenBank/DDBJ databases">
        <title>Genomic Encyclopedia of Type Strains, Phase IV (KMG-IV): sequencing the most valuable type-strain genomes for metagenomic binning, comparative biology and taxonomic classification.</title>
        <authorList>
            <person name="Goeker M."/>
        </authorList>
    </citation>
    <scope>NUCLEOTIDE SEQUENCE [LARGE SCALE GENOMIC DNA]</scope>
    <source>
        <strain evidence="7 8">DSM 103377</strain>
    </source>
</reference>
<evidence type="ECO:0000256" key="4">
    <source>
        <dbReference type="ARBA" id="ARBA00022989"/>
    </source>
</evidence>
<accession>A0A840WYL5</accession>
<feature type="transmembrane region" description="Helical" evidence="6">
    <location>
        <begin position="158"/>
        <end position="177"/>
    </location>
</feature>
<evidence type="ECO:0000313" key="8">
    <source>
        <dbReference type="Proteomes" id="UP000553766"/>
    </source>
</evidence>
<feature type="transmembrane region" description="Helical" evidence="6">
    <location>
        <begin position="189"/>
        <end position="213"/>
    </location>
</feature>
<organism evidence="7 8">
    <name type="scientific">Rubricella aquisinus</name>
    <dbReference type="NCBI Taxonomy" id="2028108"/>
    <lineage>
        <taxon>Bacteria</taxon>
        <taxon>Pseudomonadati</taxon>
        <taxon>Pseudomonadota</taxon>
        <taxon>Alphaproteobacteria</taxon>
        <taxon>Rhodobacterales</taxon>
        <taxon>Paracoccaceae</taxon>
        <taxon>Rubricella</taxon>
    </lineage>
</organism>
<dbReference type="Proteomes" id="UP000553766">
    <property type="component" value="Unassembled WGS sequence"/>
</dbReference>
<evidence type="ECO:0000313" key="7">
    <source>
        <dbReference type="EMBL" id="MBB5516240.1"/>
    </source>
</evidence>
<comment type="subcellular location">
    <subcellularLocation>
        <location evidence="1">Membrane</location>
        <topology evidence="1">Multi-pass membrane protein</topology>
    </subcellularLocation>
</comment>
<comment type="caution">
    <text evidence="7">The sequence shown here is derived from an EMBL/GenBank/DDBJ whole genome shotgun (WGS) entry which is preliminary data.</text>
</comment>
<feature type="transmembrane region" description="Helical" evidence="6">
    <location>
        <begin position="6"/>
        <end position="25"/>
    </location>
</feature>
<evidence type="ECO:0000256" key="6">
    <source>
        <dbReference type="SAM" id="Phobius"/>
    </source>
</evidence>
<protein>
    <submittedName>
        <fullName evidence="7">Putative membrane protein YhhN</fullName>
    </submittedName>
</protein>
<gene>
    <name evidence="7" type="ORF">FHS89_002266</name>
</gene>
<evidence type="ECO:0000256" key="3">
    <source>
        <dbReference type="ARBA" id="ARBA00022692"/>
    </source>
</evidence>
<dbReference type="Pfam" id="PF07947">
    <property type="entry name" value="YhhN"/>
    <property type="match status" value="1"/>
</dbReference>
<feature type="transmembrane region" description="Helical" evidence="6">
    <location>
        <begin position="134"/>
        <end position="152"/>
    </location>
</feature>
<feature type="transmembrane region" description="Helical" evidence="6">
    <location>
        <begin position="108"/>
        <end position="127"/>
    </location>
</feature>
<evidence type="ECO:0000256" key="5">
    <source>
        <dbReference type="ARBA" id="ARBA00023136"/>
    </source>
</evidence>
<keyword evidence="5 6" id="KW-0472">Membrane</keyword>
<dbReference type="RefSeq" id="WP_184011644.1">
    <property type="nucleotide sequence ID" value="NZ_JACIJS010000006.1"/>
</dbReference>
<dbReference type="InterPro" id="IPR012506">
    <property type="entry name" value="TMEM86B-like"/>
</dbReference>
<sequence>MEVAYLGLMLSVMGALVYVSVFQLAAPSLRRMIVKGCAVSGLILFAVGFGAPLMLIVALGLMFVTDLVLASGAFRTKRLMIIGMITSIAGQGALMLLFAQHWGGLENWFFGLVAILGFGLGILTMLWDEMKKMLFPVMIYISSIAAMAYFSFGLMEPYRLAVYGSVLFIVHAIIHAFEQFHLAPTSPYVRVTAPVIYLLYYGALLIFALAFILPEAL</sequence>
<evidence type="ECO:0000256" key="2">
    <source>
        <dbReference type="ARBA" id="ARBA00007375"/>
    </source>
</evidence>
<proteinExistence type="inferred from homology"/>
<dbReference type="AlphaFoldDB" id="A0A840WYL5"/>
<keyword evidence="4 6" id="KW-1133">Transmembrane helix</keyword>
<feature type="transmembrane region" description="Helical" evidence="6">
    <location>
        <begin position="81"/>
        <end position="102"/>
    </location>
</feature>